<dbReference type="EMBL" id="JAMWBK010000009">
    <property type="protein sequence ID" value="KAJ8902510.1"/>
    <property type="molecule type" value="Genomic_DNA"/>
</dbReference>
<evidence type="ECO:0000313" key="2">
    <source>
        <dbReference type="EMBL" id="KAJ8902510.1"/>
    </source>
</evidence>
<organism evidence="2 3">
    <name type="scientific">Rhodosorus marinus</name>
    <dbReference type="NCBI Taxonomy" id="101924"/>
    <lineage>
        <taxon>Eukaryota</taxon>
        <taxon>Rhodophyta</taxon>
        <taxon>Stylonematophyceae</taxon>
        <taxon>Stylonematales</taxon>
        <taxon>Stylonemataceae</taxon>
        <taxon>Rhodosorus</taxon>
    </lineage>
</organism>
<keyword evidence="3" id="KW-1185">Reference proteome</keyword>
<dbReference type="InterPro" id="IPR029063">
    <property type="entry name" value="SAM-dependent_MTases_sf"/>
</dbReference>
<dbReference type="Gene3D" id="3.40.50.150">
    <property type="entry name" value="Vaccinia Virus protein VP39"/>
    <property type="match status" value="1"/>
</dbReference>
<dbReference type="AlphaFoldDB" id="A0AAV8UIY1"/>
<reference evidence="2 3" key="1">
    <citation type="journal article" date="2023" name="Nat. Commun.">
        <title>Origin of minicircular mitochondrial genomes in red algae.</title>
        <authorList>
            <person name="Lee Y."/>
            <person name="Cho C.H."/>
            <person name="Lee Y.M."/>
            <person name="Park S.I."/>
            <person name="Yang J.H."/>
            <person name="West J.A."/>
            <person name="Bhattacharya D."/>
            <person name="Yoon H.S."/>
        </authorList>
    </citation>
    <scope>NUCLEOTIDE SEQUENCE [LARGE SCALE GENOMIC DNA]</scope>
    <source>
        <strain evidence="2 3">CCMP1338</strain>
        <tissue evidence="2">Whole cell</tissue>
    </source>
</reference>
<comment type="caution">
    <text evidence="2">The sequence shown here is derived from an EMBL/GenBank/DDBJ whole genome shotgun (WGS) entry which is preliminary data.</text>
</comment>
<gene>
    <name evidence="2" type="ORF">NDN08_006913</name>
</gene>
<dbReference type="CDD" id="cd02440">
    <property type="entry name" value="AdoMet_MTases"/>
    <property type="match status" value="1"/>
</dbReference>
<dbReference type="Proteomes" id="UP001157974">
    <property type="component" value="Unassembled WGS sequence"/>
</dbReference>
<dbReference type="Pfam" id="PF02353">
    <property type="entry name" value="CMAS"/>
    <property type="match status" value="1"/>
</dbReference>
<protein>
    <recommendedName>
        <fullName evidence="4">Methyltransferase domain-containing protein</fullName>
    </recommendedName>
</protein>
<proteinExistence type="inferred from homology"/>
<evidence type="ECO:0008006" key="4">
    <source>
        <dbReference type="Google" id="ProtNLM"/>
    </source>
</evidence>
<evidence type="ECO:0000313" key="3">
    <source>
        <dbReference type="Proteomes" id="UP001157974"/>
    </source>
</evidence>
<comment type="similarity">
    <text evidence="1">Belongs to the CFA/CMAS family.</text>
</comment>
<dbReference type="SUPFAM" id="SSF53335">
    <property type="entry name" value="S-adenosyl-L-methionine-dependent methyltransferases"/>
    <property type="match status" value="1"/>
</dbReference>
<name>A0AAV8UIY1_9RHOD</name>
<evidence type="ECO:0000256" key="1">
    <source>
        <dbReference type="ARBA" id="ARBA00010815"/>
    </source>
</evidence>
<dbReference type="FunFam" id="3.40.50.150:FF:000554">
    <property type="entry name" value="Cation-transporting ATPase"/>
    <property type="match status" value="1"/>
</dbReference>
<sequence length="477" mass="55354">MNMASALLETNSVPDWMLRAGIRRLLGQRLEMEKHRSRNPEYKWSFMEELRKLDIAVQTDSANEQHYEVPTEFYLLVLGPCLKYSSCYFPNPSTTLEEAEEEMLLKTVQRGDLKDGMDVLDLGCGWGSLTLYIAKNYPKCKITSVSNSWTQKKHIDSICKERNYKNVRVETADVNSVRATRTHKDLELCETRAFSIEMFEHMKNYEKLMQKVASCLKTNGKLFVHYFCHREYIYHFESDGPSNWMGKYFFSGGTMPSDDTLLYFQKHLAHENTWKVNGNHYSRTLEAWLQLMDKNIGQVRPTLVTAYGHDSAIKFEAYWRTFFIACSELFKYNDGFECVIFSNPVAWLTNTLESRSETHPRELRPYTHVKQATEHGGDHLLITSLVQVLVRTQSSVEKKDVNREYRIPNAIDFTLAGTVSGLFAKSFANNVQASSKFHRYRRRSFKFGLVTIIQAESTDPPLLPDLFFLVYLENPIL</sequence>
<accession>A0AAV8UIY1</accession>
<dbReference type="PANTHER" id="PTHR43832">
    <property type="match status" value="1"/>
</dbReference>
<dbReference type="PANTHER" id="PTHR43832:SF1">
    <property type="entry name" value="S-ADENOSYL-L-METHIONINE-DEPENDENT METHYLTRANSFERASES SUPERFAMILY PROTEIN"/>
    <property type="match status" value="1"/>
</dbReference>